<keyword evidence="3" id="KW-0238">DNA-binding</keyword>
<dbReference type="PATRIC" id="fig|1189611.3.peg.2687"/>
<dbReference type="Pfam" id="PF03466">
    <property type="entry name" value="LysR_substrate"/>
    <property type="match status" value="1"/>
</dbReference>
<dbReference type="Proteomes" id="UP000004622">
    <property type="component" value="Unassembled WGS sequence"/>
</dbReference>
<dbReference type="SUPFAM" id="SSF46785">
    <property type="entry name" value="Winged helix' DNA-binding domain"/>
    <property type="match status" value="1"/>
</dbReference>
<comment type="caution">
    <text evidence="7">The sequence shown here is derived from an EMBL/GenBank/DDBJ whole genome shotgun (WGS) entry which is preliminary data.</text>
</comment>
<dbReference type="GO" id="GO:0003700">
    <property type="term" value="F:DNA-binding transcription factor activity"/>
    <property type="evidence" value="ECO:0007669"/>
    <property type="project" value="InterPro"/>
</dbReference>
<proteinExistence type="inferred from homology"/>
<evidence type="ECO:0000313" key="8">
    <source>
        <dbReference type="Proteomes" id="UP000004622"/>
    </source>
</evidence>
<dbReference type="CDD" id="cd08415">
    <property type="entry name" value="PBP2_LysR_opines_like"/>
    <property type="match status" value="1"/>
</dbReference>
<reference evidence="7 8" key="1">
    <citation type="journal article" date="2012" name="J. Bacteriol.">
        <title>Genome Sequence of Nitratireductor aquibiodomus Strain RA22.</title>
        <authorList>
            <person name="Singh A."/>
            <person name="Jangir P.K."/>
            <person name="Kumari C."/>
            <person name="Sharma R."/>
        </authorList>
    </citation>
    <scope>NUCLEOTIDE SEQUENCE [LARGE SCALE GENOMIC DNA]</scope>
    <source>
        <strain evidence="7 8">RA22</strain>
    </source>
</reference>
<dbReference type="AlphaFoldDB" id="I5BWX0"/>
<sequence>MNQRQIEVFHAVMTNGTASRAAEVLRISQPAVSKAVQELERSIGFPLFDRVKSRMLPTAEARLLHREVEASFISMGHLRSAAARIRDFGSGEIRIACLSALSTNIVPRALHAFQKTHPNVAITLQARMSSVVRDLVAEGQFDIGLAADEIDLTGVDASPFATHKACIALYEGHPLEHIDVIRPEDLHDRPFIALAPEDTTRREADIMFEQSGGMPRTVIETPYSTTICAMVSAGLGCGLVNPLTAEPYLNAGLILKPFEPSIYFRTLLLMPPNRRPSRLLKELVIELKNYSNGKIAPQQPPPFSNLKRSGRSVS</sequence>
<organism evidence="7 8">
    <name type="scientific">Nitratireductor aquibiodomus RA22</name>
    <dbReference type="NCBI Taxonomy" id="1189611"/>
    <lineage>
        <taxon>Bacteria</taxon>
        <taxon>Pseudomonadati</taxon>
        <taxon>Pseudomonadota</taxon>
        <taxon>Alphaproteobacteria</taxon>
        <taxon>Hyphomicrobiales</taxon>
        <taxon>Phyllobacteriaceae</taxon>
        <taxon>Nitratireductor</taxon>
    </lineage>
</organism>
<name>I5BWX0_9HYPH</name>
<dbReference type="Gene3D" id="1.10.10.10">
    <property type="entry name" value="Winged helix-like DNA-binding domain superfamily/Winged helix DNA-binding domain"/>
    <property type="match status" value="1"/>
</dbReference>
<accession>I5BWX0</accession>
<dbReference type="PANTHER" id="PTHR30427:SF1">
    <property type="entry name" value="TRANSCRIPTIONAL ACTIVATOR PROTEIN LYSR"/>
    <property type="match status" value="1"/>
</dbReference>
<dbReference type="InterPro" id="IPR000847">
    <property type="entry name" value="LysR_HTH_N"/>
</dbReference>
<evidence type="ECO:0000256" key="2">
    <source>
        <dbReference type="ARBA" id="ARBA00023015"/>
    </source>
</evidence>
<comment type="similarity">
    <text evidence="1">Belongs to the LysR transcriptional regulatory family.</text>
</comment>
<dbReference type="EMBL" id="AJXZ01000032">
    <property type="protein sequence ID" value="EIM74072.1"/>
    <property type="molecule type" value="Genomic_DNA"/>
</dbReference>
<dbReference type="InterPro" id="IPR036390">
    <property type="entry name" value="WH_DNA-bd_sf"/>
</dbReference>
<dbReference type="InterPro" id="IPR037424">
    <property type="entry name" value="NocR_PBP2"/>
</dbReference>
<protein>
    <submittedName>
        <fullName evidence="7">LysR family transcriptional regulator</fullName>
    </submittedName>
</protein>
<keyword evidence="2" id="KW-0805">Transcription regulation</keyword>
<dbReference type="OrthoDB" id="7260751at2"/>
<dbReference type="SUPFAM" id="SSF53850">
    <property type="entry name" value="Periplasmic binding protein-like II"/>
    <property type="match status" value="1"/>
</dbReference>
<dbReference type="STRING" id="204799.GCA_001696575_01817"/>
<feature type="region of interest" description="Disordered" evidence="5">
    <location>
        <begin position="295"/>
        <end position="314"/>
    </location>
</feature>
<dbReference type="GO" id="GO:0043565">
    <property type="term" value="F:sequence-specific DNA binding"/>
    <property type="evidence" value="ECO:0007669"/>
    <property type="project" value="TreeGrafter"/>
</dbReference>
<dbReference type="PROSITE" id="PS50931">
    <property type="entry name" value="HTH_LYSR"/>
    <property type="match status" value="1"/>
</dbReference>
<dbReference type="PANTHER" id="PTHR30427">
    <property type="entry name" value="TRANSCRIPTIONAL ACTIVATOR PROTEIN LYSR"/>
    <property type="match status" value="1"/>
</dbReference>
<evidence type="ECO:0000259" key="6">
    <source>
        <dbReference type="PROSITE" id="PS50931"/>
    </source>
</evidence>
<gene>
    <name evidence="7" type="ORF">A33O_13253</name>
</gene>
<dbReference type="InterPro" id="IPR005119">
    <property type="entry name" value="LysR_subst-bd"/>
</dbReference>
<dbReference type="RefSeq" id="WP_007009038.1">
    <property type="nucleotide sequence ID" value="NZ_AJXZ01000032.1"/>
</dbReference>
<evidence type="ECO:0000256" key="1">
    <source>
        <dbReference type="ARBA" id="ARBA00009437"/>
    </source>
</evidence>
<evidence type="ECO:0000256" key="3">
    <source>
        <dbReference type="ARBA" id="ARBA00023125"/>
    </source>
</evidence>
<dbReference type="Pfam" id="PF00126">
    <property type="entry name" value="HTH_1"/>
    <property type="match status" value="1"/>
</dbReference>
<keyword evidence="4" id="KW-0804">Transcription</keyword>
<feature type="domain" description="HTH lysR-type" evidence="6">
    <location>
        <begin position="1"/>
        <end position="58"/>
    </location>
</feature>
<dbReference type="GO" id="GO:0010628">
    <property type="term" value="P:positive regulation of gene expression"/>
    <property type="evidence" value="ECO:0007669"/>
    <property type="project" value="TreeGrafter"/>
</dbReference>
<dbReference type="InterPro" id="IPR036388">
    <property type="entry name" value="WH-like_DNA-bd_sf"/>
</dbReference>
<evidence type="ECO:0000313" key="7">
    <source>
        <dbReference type="EMBL" id="EIM74072.1"/>
    </source>
</evidence>
<dbReference type="PRINTS" id="PR00039">
    <property type="entry name" value="HTHLYSR"/>
</dbReference>
<evidence type="ECO:0000256" key="5">
    <source>
        <dbReference type="SAM" id="MobiDB-lite"/>
    </source>
</evidence>
<dbReference type="Gene3D" id="3.40.190.290">
    <property type="match status" value="1"/>
</dbReference>
<evidence type="ECO:0000256" key="4">
    <source>
        <dbReference type="ARBA" id="ARBA00023163"/>
    </source>
</evidence>